<protein>
    <recommendedName>
        <fullName evidence="2">Endonuclease/exonuclease/phosphatase domain-containing protein</fullName>
    </recommendedName>
</protein>
<dbReference type="InterPro" id="IPR036691">
    <property type="entry name" value="Endo/exonu/phosph_ase_sf"/>
</dbReference>
<evidence type="ECO:0000256" key="1">
    <source>
        <dbReference type="SAM" id="SignalP"/>
    </source>
</evidence>
<dbReference type="InterPro" id="IPR005135">
    <property type="entry name" value="Endo/exonuclease/phosphatase"/>
</dbReference>
<reference evidence="3" key="1">
    <citation type="submission" date="2022-12" db="EMBL/GenBank/DDBJ databases">
        <title>Paraconexibacter alkalitolerans sp. nov. and Baekduia alba sp. nov., isolated from soil and emended description of the genera Paraconexibacter (Chun et al., 2020) and Baekduia (An et al., 2020).</title>
        <authorList>
            <person name="Vieira S."/>
            <person name="Huber K.J."/>
            <person name="Geppert A."/>
            <person name="Wolf J."/>
            <person name="Neumann-Schaal M."/>
            <person name="Muesken M."/>
            <person name="Overmann J."/>
        </authorList>
    </citation>
    <scope>NUCLEOTIDE SEQUENCE</scope>
    <source>
        <strain evidence="3">AEG42_29</strain>
    </source>
</reference>
<sequence length="423" mass="43277">MPVAFPSRGRRAVATLVALLAGSFAAPAAASAAVRVVSWNIAGSPTNARVKAGLPFDPAAVATVIRRTRPDVVGLQEVCGWQATALAGTLGYAVWHVSAITGFADDRPGAAGRCDYGNALLVRPPLTLDERVVTPLVDPGSCKADARTVAQARLPECRVLQTGVLNPGGVHVANVHVGVDATAPAQLRRLVRRAAELTVPAVLLGDDNVQPDRAGLAPRLAARGFLDAAGALPGLPCGDTSGCAPTFPSGGAFGAPLLRADYVWHSGTRARRGAGRVDTTAAGVPASDHLALFADLRPVVGPSGGLAVTPRILRNLRQFGLPVTVGTAGAAAVTVTLAATPKTVRTLGLSRGTPVLATATAGRTSAGHVRLALKPPPAAARALARARDPGRFTLSTTLTDVEGRRTRLPTRTITLHAVRPVAP</sequence>
<feature type="signal peptide" evidence="1">
    <location>
        <begin position="1"/>
        <end position="28"/>
    </location>
</feature>
<keyword evidence="1" id="KW-0732">Signal</keyword>
<dbReference type="RefSeq" id="WP_354698783.1">
    <property type="nucleotide sequence ID" value="NZ_CP114014.1"/>
</dbReference>
<feature type="domain" description="Endonuclease/exonuclease/phosphatase" evidence="2">
    <location>
        <begin position="37"/>
        <end position="289"/>
    </location>
</feature>
<dbReference type="AlphaFoldDB" id="A0AAU7B137"/>
<accession>A0AAU7B137</accession>
<evidence type="ECO:0000259" key="2">
    <source>
        <dbReference type="Pfam" id="PF03372"/>
    </source>
</evidence>
<feature type="chain" id="PRO_5043447884" description="Endonuclease/exonuclease/phosphatase domain-containing protein" evidence="1">
    <location>
        <begin position="29"/>
        <end position="423"/>
    </location>
</feature>
<dbReference type="Pfam" id="PF03372">
    <property type="entry name" value="Exo_endo_phos"/>
    <property type="match status" value="1"/>
</dbReference>
<dbReference type="Gene3D" id="3.60.10.10">
    <property type="entry name" value="Endonuclease/exonuclease/phosphatase"/>
    <property type="match status" value="1"/>
</dbReference>
<dbReference type="GO" id="GO:0003824">
    <property type="term" value="F:catalytic activity"/>
    <property type="evidence" value="ECO:0007669"/>
    <property type="project" value="InterPro"/>
</dbReference>
<dbReference type="SUPFAM" id="SSF56219">
    <property type="entry name" value="DNase I-like"/>
    <property type="match status" value="1"/>
</dbReference>
<organism evidence="3">
    <name type="scientific">Paraconexibacter sp. AEG42_29</name>
    <dbReference type="NCBI Taxonomy" id="2997339"/>
    <lineage>
        <taxon>Bacteria</taxon>
        <taxon>Bacillati</taxon>
        <taxon>Actinomycetota</taxon>
        <taxon>Thermoleophilia</taxon>
        <taxon>Solirubrobacterales</taxon>
        <taxon>Paraconexibacteraceae</taxon>
        <taxon>Paraconexibacter</taxon>
    </lineage>
</organism>
<name>A0AAU7B137_9ACTN</name>
<dbReference type="EMBL" id="CP114014">
    <property type="protein sequence ID" value="XAY07593.1"/>
    <property type="molecule type" value="Genomic_DNA"/>
</dbReference>
<dbReference type="KEGG" id="parq:DSM112329_04480"/>
<gene>
    <name evidence="3" type="ORF">DSM112329_04480</name>
</gene>
<evidence type="ECO:0000313" key="3">
    <source>
        <dbReference type="EMBL" id="XAY07593.1"/>
    </source>
</evidence>
<proteinExistence type="predicted"/>